<comment type="caution">
    <text evidence="2">The sequence shown here is derived from an EMBL/GenBank/DDBJ whole genome shotgun (WGS) entry which is preliminary data.</text>
</comment>
<name>A0A2S6H635_9GAMM</name>
<comment type="similarity">
    <text evidence="1">Belongs to the phD/YefM antitoxin family.</text>
</comment>
<protein>
    <submittedName>
        <fullName evidence="2">Antitoxin Phd_YefM of type II toxin-antitoxin system</fullName>
    </submittedName>
</protein>
<dbReference type="SUPFAM" id="SSF143120">
    <property type="entry name" value="YefM-like"/>
    <property type="match status" value="1"/>
</dbReference>
<organism evidence="2 3">
    <name type="scientific">Methylobacter tundripaludum</name>
    <dbReference type="NCBI Taxonomy" id="173365"/>
    <lineage>
        <taxon>Bacteria</taxon>
        <taxon>Pseudomonadati</taxon>
        <taxon>Pseudomonadota</taxon>
        <taxon>Gammaproteobacteria</taxon>
        <taxon>Methylococcales</taxon>
        <taxon>Methylococcaceae</taxon>
        <taxon>Methylobacter</taxon>
    </lineage>
</organism>
<sequence>MQEIPATKFVKNFGQYKEQVQREAIAITSHGRTSGYFVSEHDYNEYLLLKAQSRHSYHISELPEQTVSAIATAQMDSAHDHLNALMD</sequence>
<reference evidence="2 3" key="1">
    <citation type="submission" date="2018-02" db="EMBL/GenBank/DDBJ databases">
        <title>Subsurface microbial communities from deep shales in Ohio and West Virginia, USA.</title>
        <authorList>
            <person name="Wrighton K."/>
        </authorList>
    </citation>
    <scope>NUCLEOTIDE SEQUENCE [LARGE SCALE GENOMIC DNA]</scope>
    <source>
        <strain evidence="2 3">OWC-DMM</strain>
    </source>
</reference>
<dbReference type="InterPro" id="IPR036165">
    <property type="entry name" value="YefM-like_sf"/>
</dbReference>
<evidence type="ECO:0000256" key="1">
    <source>
        <dbReference type="ARBA" id="ARBA00009981"/>
    </source>
</evidence>
<proteinExistence type="inferred from homology"/>
<gene>
    <name evidence="2" type="ORF">B0F87_11636</name>
</gene>
<dbReference type="EMBL" id="PTIZ01000016">
    <property type="protein sequence ID" value="PPK72949.1"/>
    <property type="molecule type" value="Genomic_DNA"/>
</dbReference>
<dbReference type="AlphaFoldDB" id="A0A2S6H635"/>
<evidence type="ECO:0000313" key="3">
    <source>
        <dbReference type="Proteomes" id="UP000240010"/>
    </source>
</evidence>
<dbReference type="OMA" id="MSADHYD"/>
<dbReference type="RefSeq" id="WP_006892418.1">
    <property type="nucleotide sequence ID" value="NZ_PTIZ01000016.1"/>
</dbReference>
<dbReference type="Proteomes" id="UP000240010">
    <property type="component" value="Unassembled WGS sequence"/>
</dbReference>
<accession>A0A2S6H635</accession>
<evidence type="ECO:0000313" key="2">
    <source>
        <dbReference type="EMBL" id="PPK72949.1"/>
    </source>
</evidence>